<dbReference type="Gene3D" id="3.30.470.20">
    <property type="entry name" value="ATP-grasp fold, B domain"/>
    <property type="match status" value="1"/>
</dbReference>
<feature type="binding site" evidence="4">
    <location>
        <position position="208"/>
    </location>
    <ligand>
        <name>ATP</name>
        <dbReference type="ChEBI" id="CHEBI:30616"/>
    </ligand>
</feature>
<comment type="subunit">
    <text evidence="4 5">Homodimer.</text>
</comment>
<protein>
    <recommendedName>
        <fullName evidence="4 5">N5-carboxyaminoimidazole ribonucleotide synthase</fullName>
        <shortName evidence="4 5">N5-CAIR synthase</shortName>
        <ecNumber evidence="4 5">6.3.4.18</ecNumber>
    </recommendedName>
    <alternativeName>
        <fullName evidence="4 5">5-(carboxyamino)imidazole ribonucleotide synthetase</fullName>
    </alternativeName>
</protein>
<keyword evidence="8" id="KW-1185">Reference proteome</keyword>
<dbReference type="GO" id="GO:0005829">
    <property type="term" value="C:cytosol"/>
    <property type="evidence" value="ECO:0007669"/>
    <property type="project" value="TreeGrafter"/>
</dbReference>
<dbReference type="Gene3D" id="3.30.1490.20">
    <property type="entry name" value="ATP-grasp fold, A domain"/>
    <property type="match status" value="1"/>
</dbReference>
<proteinExistence type="inferred from homology"/>
<dbReference type="Pfam" id="PF02222">
    <property type="entry name" value="ATP-grasp"/>
    <property type="match status" value="1"/>
</dbReference>
<dbReference type="PANTHER" id="PTHR11609:SF5">
    <property type="entry name" value="PHOSPHORIBOSYLAMINOIMIDAZOLE CARBOXYLASE"/>
    <property type="match status" value="1"/>
</dbReference>
<comment type="catalytic activity">
    <reaction evidence="4 5">
        <text>5-amino-1-(5-phospho-beta-D-ribosyl)imidazole + hydrogencarbonate + ATP = 5-carboxyamino-1-(5-phospho-D-ribosyl)imidazole + ADP + phosphate + 2 H(+)</text>
        <dbReference type="Rhea" id="RHEA:19317"/>
        <dbReference type="ChEBI" id="CHEBI:15378"/>
        <dbReference type="ChEBI" id="CHEBI:17544"/>
        <dbReference type="ChEBI" id="CHEBI:30616"/>
        <dbReference type="ChEBI" id="CHEBI:43474"/>
        <dbReference type="ChEBI" id="CHEBI:58730"/>
        <dbReference type="ChEBI" id="CHEBI:137981"/>
        <dbReference type="ChEBI" id="CHEBI:456216"/>
        <dbReference type="EC" id="6.3.4.18"/>
    </reaction>
</comment>
<dbReference type="Gene3D" id="3.40.50.20">
    <property type="match status" value="1"/>
</dbReference>
<dbReference type="GO" id="GO:0034028">
    <property type="term" value="F:5-(carboxyamino)imidazole ribonucleotide synthase activity"/>
    <property type="evidence" value="ECO:0007669"/>
    <property type="project" value="UniProtKB-UniRule"/>
</dbReference>
<evidence type="ECO:0000256" key="3">
    <source>
        <dbReference type="ARBA" id="ARBA00022840"/>
    </source>
</evidence>
<dbReference type="Pfam" id="PF17769">
    <property type="entry name" value="PurK_C"/>
    <property type="match status" value="1"/>
</dbReference>
<dbReference type="InterPro" id="IPR054350">
    <property type="entry name" value="PurT/PurK_preATP-grasp"/>
</dbReference>
<dbReference type="InterPro" id="IPR016185">
    <property type="entry name" value="PreATP-grasp_dom_sf"/>
</dbReference>
<comment type="function">
    <text evidence="5">Catalyzes the ATP-dependent conversion of 5-aminoimidazole ribonucleotide (AIR) and HCO(3)- to N5-carboxyaminoimidazole ribonucleotide (N5-CAIR).</text>
</comment>
<dbReference type="PROSITE" id="PS50975">
    <property type="entry name" value="ATP_GRASP"/>
    <property type="match status" value="1"/>
</dbReference>
<keyword evidence="3 4" id="KW-0067">ATP-binding</keyword>
<feature type="domain" description="ATP-grasp" evidence="6">
    <location>
        <begin position="108"/>
        <end position="292"/>
    </location>
</feature>
<dbReference type="GO" id="GO:0004638">
    <property type="term" value="F:phosphoribosylaminoimidazole carboxylase activity"/>
    <property type="evidence" value="ECO:0007669"/>
    <property type="project" value="InterPro"/>
</dbReference>
<keyword evidence="4 5" id="KW-0436">Ligase</keyword>
<feature type="binding site" evidence="4">
    <location>
        <position position="144"/>
    </location>
    <ligand>
        <name>ATP</name>
        <dbReference type="ChEBI" id="CHEBI:30616"/>
    </ligand>
</feature>
<feature type="binding site" evidence="4">
    <location>
        <begin position="149"/>
        <end position="155"/>
    </location>
    <ligand>
        <name>ATP</name>
        <dbReference type="ChEBI" id="CHEBI:30616"/>
    </ligand>
</feature>
<dbReference type="PANTHER" id="PTHR11609">
    <property type="entry name" value="PURINE BIOSYNTHESIS PROTEIN 6/7, PUR6/7"/>
    <property type="match status" value="1"/>
</dbReference>
<feature type="binding site" evidence="4">
    <location>
        <begin position="262"/>
        <end position="263"/>
    </location>
    <ligand>
        <name>ATP</name>
        <dbReference type="ChEBI" id="CHEBI:30616"/>
    </ligand>
</feature>
<name>A0A7Y0BQH8_9SPHN</name>
<keyword evidence="2 4" id="KW-0658">Purine biosynthesis</keyword>
<feature type="binding site" evidence="4">
    <location>
        <position position="185"/>
    </location>
    <ligand>
        <name>ATP</name>
        <dbReference type="ChEBI" id="CHEBI:30616"/>
    </ligand>
</feature>
<dbReference type="InterPro" id="IPR003135">
    <property type="entry name" value="ATP-grasp_carboxylate-amine"/>
</dbReference>
<dbReference type="SUPFAM" id="SSF52440">
    <property type="entry name" value="PreATP-grasp domain"/>
    <property type="match status" value="1"/>
</dbReference>
<dbReference type="EC" id="6.3.4.18" evidence="4 5"/>
<dbReference type="Pfam" id="PF22660">
    <property type="entry name" value="RS_preATP-grasp-like"/>
    <property type="match status" value="1"/>
</dbReference>
<dbReference type="GO" id="GO:0006189">
    <property type="term" value="P:'de novo' IMP biosynthetic process"/>
    <property type="evidence" value="ECO:0007669"/>
    <property type="project" value="UniProtKB-UniRule"/>
</dbReference>
<organism evidence="7 8">
    <name type="scientific">Novosphingobium olei</name>
    <dbReference type="NCBI Taxonomy" id="2728851"/>
    <lineage>
        <taxon>Bacteria</taxon>
        <taxon>Pseudomonadati</taxon>
        <taxon>Pseudomonadota</taxon>
        <taxon>Alphaproteobacteria</taxon>
        <taxon>Sphingomonadales</taxon>
        <taxon>Sphingomonadaceae</taxon>
        <taxon>Novosphingobium</taxon>
    </lineage>
</organism>
<evidence type="ECO:0000256" key="5">
    <source>
        <dbReference type="RuleBase" id="RU361200"/>
    </source>
</evidence>
<gene>
    <name evidence="4 5" type="primary">purK</name>
    <name evidence="7" type="ORF">HHL27_12325</name>
</gene>
<comment type="similarity">
    <text evidence="4 5">Belongs to the PurK/PurT family.</text>
</comment>
<evidence type="ECO:0000259" key="6">
    <source>
        <dbReference type="PROSITE" id="PS50975"/>
    </source>
</evidence>
<feature type="binding site" evidence="4">
    <location>
        <position position="104"/>
    </location>
    <ligand>
        <name>ATP</name>
        <dbReference type="ChEBI" id="CHEBI:30616"/>
    </ligand>
</feature>
<dbReference type="InterPro" id="IPR011054">
    <property type="entry name" value="Rudment_hybrid_motif"/>
</dbReference>
<dbReference type="EMBL" id="JABBGM010000005">
    <property type="protein sequence ID" value="NML94450.1"/>
    <property type="molecule type" value="Genomic_DNA"/>
</dbReference>
<reference evidence="7 8" key="1">
    <citation type="submission" date="2020-04" db="EMBL/GenBank/DDBJ databases">
        <title>Novosphingobium sp. TW-4 isolated from soil.</title>
        <authorList>
            <person name="Dahal R.H."/>
            <person name="Chaudhary D.K."/>
        </authorList>
    </citation>
    <scope>NUCLEOTIDE SEQUENCE [LARGE SCALE GENOMIC DNA]</scope>
    <source>
        <strain evidence="7 8">TW-4</strain>
    </source>
</reference>
<sequence length="352" mass="37590">MIPPGETIGILGGGQLGRMIALAAANLGYRCHVYAPEADSIAADVCAAFTQGHYDDTEKLAAFAETCAVVTYEFENVAAAPLEAVTAHAPLHPPARALEVAQDRVNEKTFVEALGGRPAPWAKVHSKADLLDAVARIGTPGILKTRRDGYDGKGQWRIMSTADAQALDLPTKPLIYEGFVTFEAEFSVILVRGADGDVRFWDSAQNVHKDGILDRSTVPASPVILSQVEEARALARQVADALHYVGVLTLEFFATAAGPVFNEMAPRVHNSGHWTIEGALTSQFENHVRAICGLPLGSTALAAQGAVMDNLIGDDAHDWPALLSDPANHLHLYGKAAVRPGRKMGHVTRLVL</sequence>
<accession>A0A7Y0BQH8</accession>
<dbReference type="HAMAP" id="MF_01928">
    <property type="entry name" value="PurK"/>
    <property type="match status" value="1"/>
</dbReference>
<dbReference type="SUPFAM" id="SSF56059">
    <property type="entry name" value="Glutathione synthetase ATP-binding domain-like"/>
    <property type="match status" value="1"/>
</dbReference>
<dbReference type="UniPathway" id="UPA00074">
    <property type="reaction ID" value="UER00942"/>
</dbReference>
<comment type="function">
    <text evidence="4">Catalyzes the ATP-dependent conversion of 5-aminoimidazole ribonucleotide (AIR) and HCO(3)(-) to N5-carboxyaminoimidazole ribonucleotide (N5-CAIR).</text>
</comment>
<dbReference type="RefSeq" id="WP_169493736.1">
    <property type="nucleotide sequence ID" value="NZ_JABBGM010000005.1"/>
</dbReference>
<evidence type="ECO:0000256" key="4">
    <source>
        <dbReference type="HAMAP-Rule" id="MF_01928"/>
    </source>
</evidence>
<dbReference type="GO" id="GO:0046872">
    <property type="term" value="F:metal ion binding"/>
    <property type="evidence" value="ECO:0007669"/>
    <property type="project" value="InterPro"/>
</dbReference>
<dbReference type="NCBIfam" id="TIGR01161">
    <property type="entry name" value="purK"/>
    <property type="match status" value="1"/>
</dbReference>
<keyword evidence="1 4" id="KW-0547">Nucleotide-binding</keyword>
<feature type="binding site" evidence="4">
    <location>
        <begin position="177"/>
        <end position="180"/>
    </location>
    <ligand>
        <name>ATP</name>
        <dbReference type="ChEBI" id="CHEBI:30616"/>
    </ligand>
</feature>
<dbReference type="AlphaFoldDB" id="A0A7Y0BQH8"/>
<dbReference type="InterPro" id="IPR011761">
    <property type="entry name" value="ATP-grasp"/>
</dbReference>
<evidence type="ECO:0000256" key="1">
    <source>
        <dbReference type="ARBA" id="ARBA00022741"/>
    </source>
</evidence>
<dbReference type="InterPro" id="IPR040686">
    <property type="entry name" value="PurK_C"/>
</dbReference>
<dbReference type="SUPFAM" id="SSF51246">
    <property type="entry name" value="Rudiment single hybrid motif"/>
    <property type="match status" value="1"/>
</dbReference>
<dbReference type="InterPro" id="IPR005875">
    <property type="entry name" value="PurK"/>
</dbReference>
<dbReference type="NCBIfam" id="NF004679">
    <property type="entry name" value="PRK06019.1-5"/>
    <property type="match status" value="1"/>
</dbReference>
<comment type="caution">
    <text evidence="7">The sequence shown here is derived from an EMBL/GenBank/DDBJ whole genome shotgun (WGS) entry which is preliminary data.</text>
</comment>
<comment type="pathway">
    <text evidence="4 5">Purine metabolism; IMP biosynthesis via de novo pathway; 5-amino-1-(5-phospho-D-ribosyl)imidazole-4-carboxylate from 5-amino-1-(5-phospho-D-ribosyl)imidazole (N5-CAIR route): step 1/2.</text>
</comment>
<dbReference type="Proteomes" id="UP000583556">
    <property type="component" value="Unassembled WGS sequence"/>
</dbReference>
<evidence type="ECO:0000313" key="8">
    <source>
        <dbReference type="Proteomes" id="UP000583556"/>
    </source>
</evidence>
<dbReference type="NCBIfam" id="NF004676">
    <property type="entry name" value="PRK06019.1-2"/>
    <property type="match status" value="1"/>
</dbReference>
<evidence type="ECO:0000313" key="7">
    <source>
        <dbReference type="EMBL" id="NML94450.1"/>
    </source>
</evidence>
<dbReference type="InterPro" id="IPR013815">
    <property type="entry name" value="ATP_grasp_subdomain_1"/>
</dbReference>
<evidence type="ECO:0000256" key="2">
    <source>
        <dbReference type="ARBA" id="ARBA00022755"/>
    </source>
</evidence>
<dbReference type="GO" id="GO:0005524">
    <property type="term" value="F:ATP binding"/>
    <property type="evidence" value="ECO:0007669"/>
    <property type="project" value="UniProtKB-UniRule"/>
</dbReference>